<proteinExistence type="predicted"/>
<dbReference type="EMBL" id="MSFN02000002">
    <property type="protein sequence ID" value="PTU22579.1"/>
    <property type="molecule type" value="Genomic_DNA"/>
</dbReference>
<reference evidence="2 3" key="1">
    <citation type="journal article" date="2018" name="Proc. Natl. Acad. Sci. U.S.A.">
        <title>Linking secondary metabolites to gene clusters through genome sequencing of six diverse Aspergillus species.</title>
        <authorList>
            <person name="Kaerboelling I."/>
            <person name="Vesth T.C."/>
            <person name="Frisvad J.C."/>
            <person name="Nybo J.L."/>
            <person name="Theobald S."/>
            <person name="Kuo A."/>
            <person name="Bowyer P."/>
            <person name="Matsuda Y."/>
            <person name="Mondo S."/>
            <person name="Lyhne E.K."/>
            <person name="Kogle M.E."/>
            <person name="Clum A."/>
            <person name="Lipzen A."/>
            <person name="Salamov A."/>
            <person name="Ngan C.Y."/>
            <person name="Daum C."/>
            <person name="Chiniquy J."/>
            <person name="Barry K."/>
            <person name="LaButti K."/>
            <person name="Haridas S."/>
            <person name="Simmons B.A."/>
            <person name="Magnuson J.K."/>
            <person name="Mortensen U.H."/>
            <person name="Larsen T.O."/>
            <person name="Grigoriev I.V."/>
            <person name="Baker S.E."/>
            <person name="Andersen M.R."/>
        </authorList>
    </citation>
    <scope>NUCLEOTIDE SEQUENCE [LARGE SCALE GENOMIC DNA]</scope>
    <source>
        <strain evidence="2 3">IBT 24754</strain>
    </source>
</reference>
<sequence>MPSSKIQHRQREKNPLHPPPVFWDRLTRIRLTKGALREVNRRNNLFSPNRGSRSFSHTFASEFLRNCSAACLREIRKLSHRGGPDLSDIRNYPEPPHCYQISMSPTKTSSRRSPRDKAAEHTTNYDENFQDHLISHGVYPPFSRYPDSTGLSKPGNFADIQRRLLIRRPSLMLPPDSLEKEYSEFATINAEAGEKQLVMKEILPILEGKKPPFTRTGGGYPFKNLAPLTDGTLPSAIPDFYHGAAPNQLNPVIRKQLSDQIIPSKQSNRPMAPNFFIEVKGHAGSMLAARGKACYDGALGARAMHSLQQFGNESSTNMPANYDGNAYTMISVYQSGFLSIYATHPTSSRSNSPDNHPDYVMTQLGQWALSGDPETFQQGITAYRNARDLAQEQRNEFIKQANERYASAAGGFDEEYSVGSECTEYGKPIPPISLP</sequence>
<dbReference type="AlphaFoldDB" id="A0A2T5M226"/>
<dbReference type="Proteomes" id="UP000244073">
    <property type="component" value="Unassembled WGS sequence"/>
</dbReference>
<dbReference type="RefSeq" id="XP_040753971.1">
    <property type="nucleotide sequence ID" value="XM_040895185.1"/>
</dbReference>
<organism evidence="2 3">
    <name type="scientific">Aspergillus ochraceoroseus IBT 24754</name>
    <dbReference type="NCBI Taxonomy" id="1392256"/>
    <lineage>
        <taxon>Eukaryota</taxon>
        <taxon>Fungi</taxon>
        <taxon>Dikarya</taxon>
        <taxon>Ascomycota</taxon>
        <taxon>Pezizomycotina</taxon>
        <taxon>Eurotiomycetes</taxon>
        <taxon>Eurotiomycetidae</taxon>
        <taxon>Eurotiales</taxon>
        <taxon>Aspergillaceae</taxon>
        <taxon>Aspergillus</taxon>
        <taxon>Aspergillus subgen. Nidulantes</taxon>
    </lineage>
</organism>
<evidence type="ECO:0000256" key="1">
    <source>
        <dbReference type="SAM" id="MobiDB-lite"/>
    </source>
</evidence>
<gene>
    <name evidence="2" type="ORF">P175DRAFT_0473781</name>
</gene>
<protein>
    <submittedName>
        <fullName evidence="2">Uncharacterized protein</fullName>
    </submittedName>
</protein>
<comment type="caution">
    <text evidence="2">The sequence shown here is derived from an EMBL/GenBank/DDBJ whole genome shotgun (WGS) entry which is preliminary data.</text>
</comment>
<dbReference type="OrthoDB" id="4503105at2759"/>
<evidence type="ECO:0000313" key="3">
    <source>
        <dbReference type="Proteomes" id="UP000244073"/>
    </source>
</evidence>
<evidence type="ECO:0000313" key="2">
    <source>
        <dbReference type="EMBL" id="PTU22579.1"/>
    </source>
</evidence>
<dbReference type="VEuPathDB" id="FungiDB:P175DRAFT_0473781"/>
<feature type="region of interest" description="Disordered" evidence="1">
    <location>
        <begin position="86"/>
        <end position="121"/>
    </location>
</feature>
<name>A0A2T5M226_9EURO</name>
<dbReference type="GeneID" id="63812067"/>
<accession>A0A2T5M226</accession>